<dbReference type="RefSeq" id="WP_162450189.1">
    <property type="nucleotide sequence ID" value="NZ_WLZY01000003.1"/>
</dbReference>
<gene>
    <name evidence="7" type="ORF">F7O44_10395</name>
</gene>
<protein>
    <submittedName>
        <fullName evidence="7">MFS transporter</fullName>
    </submittedName>
</protein>
<dbReference type="Gene3D" id="1.20.1250.20">
    <property type="entry name" value="MFS general substrate transporter like domains"/>
    <property type="match status" value="2"/>
</dbReference>
<keyword evidence="2" id="KW-1003">Cell membrane</keyword>
<feature type="transmembrane region" description="Helical" evidence="6">
    <location>
        <begin position="381"/>
        <end position="398"/>
    </location>
</feature>
<feature type="transmembrane region" description="Helical" evidence="6">
    <location>
        <begin position="316"/>
        <end position="339"/>
    </location>
</feature>
<evidence type="ECO:0000256" key="3">
    <source>
        <dbReference type="ARBA" id="ARBA00022692"/>
    </source>
</evidence>
<comment type="caution">
    <text evidence="7">The sequence shown here is derived from an EMBL/GenBank/DDBJ whole genome shotgun (WGS) entry which is preliminary data.</text>
</comment>
<evidence type="ECO:0000256" key="2">
    <source>
        <dbReference type="ARBA" id="ARBA00022475"/>
    </source>
</evidence>
<organism evidence="7 8">
    <name type="scientific">Phytoactinopolyspora mesophila</name>
    <dbReference type="NCBI Taxonomy" id="2650750"/>
    <lineage>
        <taxon>Bacteria</taxon>
        <taxon>Bacillati</taxon>
        <taxon>Actinomycetota</taxon>
        <taxon>Actinomycetes</taxon>
        <taxon>Jiangellales</taxon>
        <taxon>Jiangellaceae</taxon>
        <taxon>Phytoactinopolyspora</taxon>
    </lineage>
</organism>
<dbReference type="InterPro" id="IPR036259">
    <property type="entry name" value="MFS_trans_sf"/>
</dbReference>
<evidence type="ECO:0000256" key="5">
    <source>
        <dbReference type="ARBA" id="ARBA00023136"/>
    </source>
</evidence>
<keyword evidence="8" id="KW-1185">Reference proteome</keyword>
<sequence>MSPLRPGCGKRRSLPVSYLGAAFFGRLAEEGAPVVVVLLALDRTGDVWLGGLLVAATTLPHIVTGPLAGHLRDRTGRPVAVTALAAMLVAAAYTTLAATTGLVPWPLAILSALAAGAAGPLLLGGLSSLIGGLVTPAGRPAAHAVDSATYNVAGIAGPGLGATVSAVVSPAAGLYCLAAAAAAGAICATSIPPGHDKARQTPGTPPGGIEVGPRLLAGFIWIWRVPVLRTTTVVTTLAHAGLGGLAVIAPLLAVHLGSSESTGGYFLSAFAAGAGVGSLLMAHRRAKGLPPVPVVLVSLALLSAALGLGALAPTPALALCCFAIAGFADGPLLAMTLLVRTEASPPTARTQVFMVGASLKLTFAAGGAIACGFAAGAGGPTLLLAVAAVVAASILPGLRHRDLPRNSRQRHGTVST</sequence>
<keyword evidence="5 6" id="KW-0472">Membrane</keyword>
<evidence type="ECO:0000256" key="1">
    <source>
        <dbReference type="ARBA" id="ARBA00004651"/>
    </source>
</evidence>
<feature type="transmembrane region" description="Helical" evidence="6">
    <location>
        <begin position="79"/>
        <end position="99"/>
    </location>
</feature>
<dbReference type="GO" id="GO:0005886">
    <property type="term" value="C:plasma membrane"/>
    <property type="evidence" value="ECO:0007669"/>
    <property type="project" value="UniProtKB-SubCell"/>
</dbReference>
<dbReference type="Pfam" id="PF07690">
    <property type="entry name" value="MFS_1"/>
    <property type="match status" value="1"/>
</dbReference>
<comment type="subcellular location">
    <subcellularLocation>
        <location evidence="1">Cell membrane</location>
        <topology evidence="1">Multi-pass membrane protein</topology>
    </subcellularLocation>
</comment>
<dbReference type="PANTHER" id="PTHR23513:SF11">
    <property type="entry name" value="STAPHYLOFERRIN A TRANSPORTER"/>
    <property type="match status" value="1"/>
</dbReference>
<name>A0A7K3M3J6_9ACTN</name>
<evidence type="ECO:0000313" key="7">
    <source>
        <dbReference type="EMBL" id="NDL57482.1"/>
    </source>
</evidence>
<keyword evidence="4 6" id="KW-1133">Transmembrane helix</keyword>
<feature type="transmembrane region" description="Helical" evidence="6">
    <location>
        <begin position="233"/>
        <end position="253"/>
    </location>
</feature>
<feature type="transmembrane region" description="Helical" evidence="6">
    <location>
        <begin position="47"/>
        <end position="67"/>
    </location>
</feature>
<dbReference type="PANTHER" id="PTHR23513">
    <property type="entry name" value="INTEGRAL MEMBRANE EFFLUX PROTEIN-RELATED"/>
    <property type="match status" value="1"/>
</dbReference>
<dbReference type="EMBL" id="WLZY01000003">
    <property type="protein sequence ID" value="NDL57482.1"/>
    <property type="molecule type" value="Genomic_DNA"/>
</dbReference>
<evidence type="ECO:0000256" key="4">
    <source>
        <dbReference type="ARBA" id="ARBA00022989"/>
    </source>
</evidence>
<keyword evidence="3 6" id="KW-0812">Transmembrane</keyword>
<accession>A0A7K3M3J6</accession>
<proteinExistence type="predicted"/>
<evidence type="ECO:0000256" key="6">
    <source>
        <dbReference type="SAM" id="Phobius"/>
    </source>
</evidence>
<dbReference type="AlphaFoldDB" id="A0A7K3M3J6"/>
<feature type="transmembrane region" description="Helical" evidence="6">
    <location>
        <begin position="289"/>
        <end position="310"/>
    </location>
</feature>
<dbReference type="InterPro" id="IPR011701">
    <property type="entry name" value="MFS"/>
</dbReference>
<dbReference type="SUPFAM" id="SSF103473">
    <property type="entry name" value="MFS general substrate transporter"/>
    <property type="match status" value="1"/>
</dbReference>
<feature type="transmembrane region" description="Helical" evidence="6">
    <location>
        <begin position="351"/>
        <end position="375"/>
    </location>
</feature>
<evidence type="ECO:0000313" key="8">
    <source>
        <dbReference type="Proteomes" id="UP000460435"/>
    </source>
</evidence>
<feature type="transmembrane region" description="Helical" evidence="6">
    <location>
        <begin position="265"/>
        <end position="282"/>
    </location>
</feature>
<dbReference type="GO" id="GO:0022857">
    <property type="term" value="F:transmembrane transporter activity"/>
    <property type="evidence" value="ECO:0007669"/>
    <property type="project" value="InterPro"/>
</dbReference>
<dbReference type="Proteomes" id="UP000460435">
    <property type="component" value="Unassembled WGS sequence"/>
</dbReference>
<reference evidence="7 8" key="1">
    <citation type="submission" date="2019-11" db="EMBL/GenBank/DDBJ databases">
        <authorList>
            <person name="Li X.-J."/>
            <person name="Feng X.-M."/>
        </authorList>
    </citation>
    <scope>NUCLEOTIDE SEQUENCE [LARGE SCALE GENOMIC DNA]</scope>
    <source>
        <strain evidence="7 8">XMNu-373</strain>
    </source>
</reference>